<dbReference type="OrthoDB" id="2642871at2"/>
<dbReference type="Pfam" id="PF01590">
    <property type="entry name" value="GAF"/>
    <property type="match status" value="1"/>
</dbReference>
<dbReference type="SUPFAM" id="SSF55781">
    <property type="entry name" value="GAF domain-like"/>
    <property type="match status" value="1"/>
</dbReference>
<gene>
    <name evidence="2" type="ORF">FPZ49_20915</name>
</gene>
<evidence type="ECO:0000313" key="3">
    <source>
        <dbReference type="Proteomes" id="UP000317036"/>
    </source>
</evidence>
<feature type="domain" description="GAF" evidence="1">
    <location>
        <begin position="125"/>
        <end position="199"/>
    </location>
</feature>
<sequence>MDEIVASLKNFKITKEIRELLTSISRNHSKELNIAQVLLDCFQKDLLGSTEYIALRSKILMNRYLAYVRQQFPGFTHSIYLYEHETQKLWNSSVPDLLAAYNEYTHGLCVKNDVSAGSVNPDYIDKVLVIHDVERSDHYVNNNHRTELLKSQLHAFCAMPLLHNNNAFGHQVMFANNKNPFTDQDIQRYQAFGPLIGKELVSNKEVILKQIQADKIT</sequence>
<comment type="caution">
    <text evidence="2">The sequence shown here is derived from an EMBL/GenBank/DDBJ whole genome shotgun (WGS) entry which is preliminary data.</text>
</comment>
<accession>A0A559K7E8</accession>
<protein>
    <submittedName>
        <fullName evidence="2">GAF domain-containing protein</fullName>
    </submittedName>
</protein>
<dbReference type="EMBL" id="VNJI01000028">
    <property type="protein sequence ID" value="TVY08060.1"/>
    <property type="molecule type" value="Genomic_DNA"/>
</dbReference>
<dbReference type="Proteomes" id="UP000317036">
    <property type="component" value="Unassembled WGS sequence"/>
</dbReference>
<dbReference type="RefSeq" id="WP_144850529.1">
    <property type="nucleotide sequence ID" value="NZ_VNJI01000028.1"/>
</dbReference>
<keyword evidence="3" id="KW-1185">Reference proteome</keyword>
<dbReference type="Gene3D" id="3.30.450.40">
    <property type="match status" value="1"/>
</dbReference>
<evidence type="ECO:0000313" key="2">
    <source>
        <dbReference type="EMBL" id="TVY08060.1"/>
    </source>
</evidence>
<name>A0A559K7E8_9BACL</name>
<organism evidence="2 3">
    <name type="scientific">Paenibacillus cremeus</name>
    <dbReference type="NCBI Taxonomy" id="2163881"/>
    <lineage>
        <taxon>Bacteria</taxon>
        <taxon>Bacillati</taxon>
        <taxon>Bacillota</taxon>
        <taxon>Bacilli</taxon>
        <taxon>Bacillales</taxon>
        <taxon>Paenibacillaceae</taxon>
        <taxon>Paenibacillus</taxon>
    </lineage>
</organism>
<dbReference type="InterPro" id="IPR029016">
    <property type="entry name" value="GAF-like_dom_sf"/>
</dbReference>
<proteinExistence type="predicted"/>
<dbReference type="AlphaFoldDB" id="A0A559K7E8"/>
<reference evidence="2 3" key="1">
    <citation type="submission" date="2019-07" db="EMBL/GenBank/DDBJ databases">
        <authorList>
            <person name="Kim J."/>
        </authorList>
    </citation>
    <scope>NUCLEOTIDE SEQUENCE [LARGE SCALE GENOMIC DNA]</scope>
    <source>
        <strain evidence="2 3">JC52</strain>
    </source>
</reference>
<dbReference type="InterPro" id="IPR003018">
    <property type="entry name" value="GAF"/>
</dbReference>
<evidence type="ECO:0000259" key="1">
    <source>
        <dbReference type="Pfam" id="PF01590"/>
    </source>
</evidence>